<feature type="signal peptide" evidence="6">
    <location>
        <begin position="1"/>
        <end position="25"/>
    </location>
</feature>
<dbReference type="InterPro" id="IPR031704">
    <property type="entry name" value="Glyco_hydro_36_N"/>
</dbReference>
<dbReference type="RefSeq" id="WP_194105503.1">
    <property type="nucleotide sequence ID" value="NZ_JADFFM010000001.1"/>
</dbReference>
<evidence type="ECO:0000256" key="1">
    <source>
        <dbReference type="ARBA" id="ARBA00001255"/>
    </source>
</evidence>
<gene>
    <name evidence="9" type="ORF">IRJ18_07120</name>
</gene>
<keyword evidence="6" id="KW-0732">Signal</keyword>
<comment type="caution">
    <text evidence="9">The sequence shown here is derived from an EMBL/GenBank/DDBJ whole genome shotgun (WGS) entry which is preliminary data.</text>
</comment>
<evidence type="ECO:0000256" key="2">
    <source>
        <dbReference type="ARBA" id="ARBA00012755"/>
    </source>
</evidence>
<dbReference type="PIRSF" id="PIRSF005536">
    <property type="entry name" value="Agal"/>
    <property type="match status" value="1"/>
</dbReference>
<keyword evidence="3 5" id="KW-0378">Hydrolase</keyword>
<dbReference type="EC" id="3.2.1.22" evidence="2 5"/>
<dbReference type="Pfam" id="PF16874">
    <property type="entry name" value="Glyco_hydro_36C"/>
    <property type="match status" value="1"/>
</dbReference>
<keyword evidence="4 5" id="KW-0326">Glycosidase</keyword>
<keyword evidence="10" id="KW-1185">Reference proteome</keyword>
<comment type="similarity">
    <text evidence="5">Belongs to the glycosyl hydrolase.</text>
</comment>
<dbReference type="InterPro" id="IPR050985">
    <property type="entry name" value="Alpha-glycosidase_related"/>
</dbReference>
<proteinExistence type="inferred from homology"/>
<dbReference type="Pfam" id="PF16875">
    <property type="entry name" value="Glyco_hydro_36N"/>
    <property type="match status" value="1"/>
</dbReference>
<sequence>MIYFALKKKVLTFSILVFLCLGAIAQGNDQAIVKTESPNGWVIKTKSSVYQLIITADGRVKPGYYGAKEQAEFLKKNAAWYEGLEEVPVRGGRASKTPVLEVVFNDNVRDADLQYVKGEIITVNGKSTLQITQKDRFYPLEVTSYIRVLPEYDVLEKWMVIKNTGKKGSIKVDNLQSGSMVLPANDYILTHLSGRDLNEFQLQHTELTPGLKTIDNKGFKSNHNPPWFQVRPKSATDSKTGPTWFGSLHYSGNWDLIFDKIFDGPVQVVGGINFWDTSWDLQPGTTLETPKLTIGYTSGGPAEASRSLTAYIRNDVLLAAHRNDLRPVIYNSWEAAYYSVNEKQQIDLAKIASEIGIETFTIDDGWFKGRTDGRSQSGLGNWEVDRNKFPNGLTPVIKQVHDLGMKFGLWVEPENVNPNSDVVQAHPDWIFQFPHREGNKFRQILNFANEEVYQHMLKTLTKLLSENDIDFIKWDQNNALTEPGWPNAPANIQKEVRIRHISNVYRLVDELRKRFPKVLFESCSSGGGRVDLGMLSRMDQTWLSDNTDPIDRLYIQYGYLNALPANTMVSWVTGTTRHQPVSLDYRFDVSMSGVLGIGNDIRKWTPTEKEVAKSKIALYKKIRPVVQQGVLYPLVSPFEHNRCALQYNAVDGKTAVLFCYNMAVYLRGSQETDRGSNILKLEGLWPDKEYLVKSAADANDKGTVYKGDFLMNIGIAWPVKNAFESLILTIDQVK</sequence>
<reference evidence="9 10" key="1">
    <citation type="submission" date="2020-10" db="EMBL/GenBank/DDBJ databases">
        <title>Mucilaginibacter mali sp. nov., isolated from rhizosphere soil of apple orchard.</title>
        <authorList>
            <person name="Lee J.-S."/>
            <person name="Kim H.S."/>
            <person name="Kim J.-S."/>
        </authorList>
    </citation>
    <scope>NUCLEOTIDE SEQUENCE [LARGE SCALE GENOMIC DNA]</scope>
    <source>
        <strain evidence="9 10">KCTC 23157</strain>
    </source>
</reference>
<dbReference type="PROSITE" id="PS00512">
    <property type="entry name" value="ALPHA_GALACTOSIDASE"/>
    <property type="match status" value="1"/>
</dbReference>
<dbReference type="InterPro" id="IPR000111">
    <property type="entry name" value="Glyco_hydro_27/36_CS"/>
</dbReference>
<evidence type="ECO:0000259" key="8">
    <source>
        <dbReference type="Pfam" id="PF16875"/>
    </source>
</evidence>
<dbReference type="InterPro" id="IPR013785">
    <property type="entry name" value="Aldolase_TIM"/>
</dbReference>
<dbReference type="InterPro" id="IPR002252">
    <property type="entry name" value="Glyco_hydro_36"/>
</dbReference>
<evidence type="ECO:0000259" key="7">
    <source>
        <dbReference type="Pfam" id="PF16874"/>
    </source>
</evidence>
<evidence type="ECO:0000256" key="5">
    <source>
        <dbReference type="PIRNR" id="PIRNR005536"/>
    </source>
</evidence>
<dbReference type="InterPro" id="IPR017853">
    <property type="entry name" value="GH"/>
</dbReference>
<dbReference type="InterPro" id="IPR038417">
    <property type="entry name" value="Alpga-gal_N_sf"/>
</dbReference>
<name>A0ABR9XG20_9SPHI</name>
<dbReference type="Gene3D" id="2.70.98.60">
    <property type="entry name" value="alpha-galactosidase from lactobacil brevis"/>
    <property type="match status" value="1"/>
</dbReference>
<dbReference type="Pfam" id="PF02065">
    <property type="entry name" value="Melibiase"/>
    <property type="match status" value="1"/>
</dbReference>
<comment type="catalytic activity">
    <reaction evidence="1 5">
        <text>Hydrolysis of terminal, non-reducing alpha-D-galactose residues in alpha-D-galactosides, including galactose oligosaccharides, galactomannans and galactolipids.</text>
        <dbReference type="EC" id="3.2.1.22"/>
    </reaction>
</comment>
<protein>
    <recommendedName>
        <fullName evidence="2 5">Alpha-galactosidase</fullName>
        <ecNumber evidence="2 5">3.2.1.22</ecNumber>
    </recommendedName>
</protein>
<feature type="domain" description="Glycosyl hydrolase family 36 N-terminal" evidence="8">
    <location>
        <begin position="84"/>
        <end position="282"/>
    </location>
</feature>
<accession>A0ABR9XG20</accession>
<dbReference type="PRINTS" id="PR00743">
    <property type="entry name" value="GLHYDRLASE36"/>
</dbReference>
<dbReference type="InterPro" id="IPR031705">
    <property type="entry name" value="Glyco_hydro_36_C"/>
</dbReference>
<feature type="domain" description="Glycosyl hydrolase family 36 C-terminal" evidence="7">
    <location>
        <begin position="643"/>
        <end position="729"/>
    </location>
</feature>
<dbReference type="Gene3D" id="3.20.20.70">
    <property type="entry name" value="Aldolase class I"/>
    <property type="match status" value="1"/>
</dbReference>
<dbReference type="InterPro" id="IPR013780">
    <property type="entry name" value="Glyco_hydro_b"/>
</dbReference>
<dbReference type="Proteomes" id="UP000632774">
    <property type="component" value="Unassembled WGS sequence"/>
</dbReference>
<feature type="chain" id="PRO_5046462855" description="Alpha-galactosidase" evidence="6">
    <location>
        <begin position="26"/>
        <end position="734"/>
    </location>
</feature>
<dbReference type="SUPFAM" id="SSF51445">
    <property type="entry name" value="(Trans)glycosidases"/>
    <property type="match status" value="1"/>
</dbReference>
<evidence type="ECO:0000256" key="4">
    <source>
        <dbReference type="ARBA" id="ARBA00023295"/>
    </source>
</evidence>
<dbReference type="PANTHER" id="PTHR43053">
    <property type="entry name" value="GLYCOSIDASE FAMILY 31"/>
    <property type="match status" value="1"/>
</dbReference>
<dbReference type="PANTHER" id="PTHR43053:SF3">
    <property type="entry name" value="ALPHA-GALACTOSIDASE C-RELATED"/>
    <property type="match status" value="1"/>
</dbReference>
<evidence type="ECO:0000256" key="3">
    <source>
        <dbReference type="ARBA" id="ARBA00022801"/>
    </source>
</evidence>
<evidence type="ECO:0000313" key="10">
    <source>
        <dbReference type="Proteomes" id="UP000632774"/>
    </source>
</evidence>
<dbReference type="EMBL" id="JADFFM010000001">
    <property type="protein sequence ID" value="MBE9666127.1"/>
    <property type="molecule type" value="Genomic_DNA"/>
</dbReference>
<evidence type="ECO:0000256" key="6">
    <source>
        <dbReference type="SAM" id="SignalP"/>
    </source>
</evidence>
<dbReference type="Gene3D" id="2.60.40.1180">
    <property type="entry name" value="Golgi alpha-mannosidase II"/>
    <property type="match status" value="1"/>
</dbReference>
<organism evidence="9 10">
    <name type="scientific">Mucilaginibacter boryungensis</name>
    <dbReference type="NCBI Taxonomy" id="768480"/>
    <lineage>
        <taxon>Bacteria</taxon>
        <taxon>Pseudomonadati</taxon>
        <taxon>Bacteroidota</taxon>
        <taxon>Sphingobacteriia</taxon>
        <taxon>Sphingobacteriales</taxon>
        <taxon>Sphingobacteriaceae</taxon>
        <taxon>Mucilaginibacter</taxon>
    </lineage>
</organism>
<dbReference type="CDD" id="cd14791">
    <property type="entry name" value="GH36"/>
    <property type="match status" value="1"/>
</dbReference>
<evidence type="ECO:0000313" key="9">
    <source>
        <dbReference type="EMBL" id="MBE9666127.1"/>
    </source>
</evidence>